<dbReference type="Gene3D" id="3.40.50.720">
    <property type="entry name" value="NAD(P)-binding Rossmann-like Domain"/>
    <property type="match status" value="1"/>
</dbReference>
<dbReference type="InterPro" id="IPR006096">
    <property type="entry name" value="Glu/Leu/Phe/Val/Trp_DH_C"/>
</dbReference>
<reference evidence="4" key="1">
    <citation type="submission" date="2017-07" db="EMBL/GenBank/DDBJ databases">
        <title>The cable genome - Insights into the physiology and evolution of filamentous bacteria capable of sulfide oxidation via long distance electron transfer.</title>
        <authorList>
            <person name="Thorup C."/>
            <person name="Bjerg J.T."/>
            <person name="Schreiber L."/>
            <person name="Nielsen L.P."/>
            <person name="Kjeldsen K.U."/>
            <person name="Boesen T."/>
            <person name="Boggild A."/>
            <person name="Meysman F."/>
            <person name="Geelhoed J."/>
            <person name="Schramm A."/>
        </authorList>
    </citation>
    <scope>NUCLEOTIDE SEQUENCE [LARGE SCALE GENOMIC DNA]</scope>
    <source>
        <strain evidence="4">GS</strain>
    </source>
</reference>
<comment type="caution">
    <text evidence="4">The sequence shown here is derived from an EMBL/GenBank/DDBJ whole genome shotgun (WGS) entry which is preliminary data.</text>
</comment>
<dbReference type="InterPro" id="IPR046346">
    <property type="entry name" value="Aminoacid_DH-like_N_sf"/>
</dbReference>
<dbReference type="GO" id="GO:0006538">
    <property type="term" value="P:L-glutamate catabolic process"/>
    <property type="evidence" value="ECO:0007669"/>
    <property type="project" value="TreeGrafter"/>
</dbReference>
<evidence type="ECO:0000313" key="4">
    <source>
        <dbReference type="EMBL" id="TAA76284.1"/>
    </source>
</evidence>
<dbReference type="SUPFAM" id="SSF53223">
    <property type="entry name" value="Aminoacid dehydrogenase-like, N-terminal domain"/>
    <property type="match status" value="1"/>
</dbReference>
<evidence type="ECO:0000313" key="5">
    <source>
        <dbReference type="Proteomes" id="UP000316238"/>
    </source>
</evidence>
<evidence type="ECO:0000259" key="3">
    <source>
        <dbReference type="SMART" id="SM00839"/>
    </source>
</evidence>
<dbReference type="PANTHER" id="PTHR11606:SF13">
    <property type="entry name" value="GLUTAMATE DEHYDROGENASE 1, MITOCHONDRIAL"/>
    <property type="match status" value="1"/>
</dbReference>
<dbReference type="GO" id="GO:0004352">
    <property type="term" value="F:glutamate dehydrogenase (NAD+) activity"/>
    <property type="evidence" value="ECO:0007669"/>
    <property type="project" value="TreeGrafter"/>
</dbReference>
<keyword evidence="5" id="KW-1185">Reference proteome</keyword>
<name>A0A521G5I3_9BACT</name>
<dbReference type="InterPro" id="IPR006097">
    <property type="entry name" value="Glu/Leu/Phe/Val/Trp_DH_dimer"/>
</dbReference>
<dbReference type="SMART" id="SM00839">
    <property type="entry name" value="ELFV_dehydrog"/>
    <property type="match status" value="1"/>
</dbReference>
<dbReference type="Gene3D" id="3.40.50.10860">
    <property type="entry name" value="Leucine Dehydrogenase, chain A, domain 1"/>
    <property type="match status" value="1"/>
</dbReference>
<dbReference type="EC" id="1.4.1.3" evidence="4"/>
<evidence type="ECO:0000256" key="1">
    <source>
        <dbReference type="ARBA" id="ARBA00006382"/>
    </source>
</evidence>
<gene>
    <name evidence="4" type="ORF">CDV28_101187</name>
</gene>
<feature type="domain" description="Glutamate/phenylalanine/leucine/valine/L-tryptophan dehydrogenase C-terminal" evidence="3">
    <location>
        <begin position="156"/>
        <end position="386"/>
    </location>
</feature>
<evidence type="ECO:0000256" key="2">
    <source>
        <dbReference type="ARBA" id="ARBA00023002"/>
    </source>
</evidence>
<dbReference type="Pfam" id="PF00208">
    <property type="entry name" value="ELFV_dehydrog"/>
    <property type="match status" value="1"/>
</dbReference>
<dbReference type="Proteomes" id="UP000316238">
    <property type="component" value="Unassembled WGS sequence"/>
</dbReference>
<protein>
    <submittedName>
        <fullName evidence="4">Glutamate dehydrogenase (NAD(P)+)</fullName>
        <ecNumber evidence="4">1.4.1.3</ecNumber>
    </submittedName>
</protein>
<comment type="similarity">
    <text evidence="1">Belongs to the Glu/Leu/Phe/Val dehydrogenases family.</text>
</comment>
<dbReference type="PANTHER" id="PTHR11606">
    <property type="entry name" value="GLUTAMATE DEHYDROGENASE"/>
    <property type="match status" value="1"/>
</dbReference>
<dbReference type="InterPro" id="IPR036291">
    <property type="entry name" value="NAD(P)-bd_dom_sf"/>
</dbReference>
<sequence length="393" mass="42388">MKQSELIVEYTDPLEGFKGWLVIDSLTHRMAAGGMRVQRGLTREVVQELAATMTLKMRIAGIRADGAKCGIDYDPASPGKSEAMFRFIRAIKPYLLERYSMGPDLNTTMPELDAVCARIGIPSIKAVIAKCQGFTPEAFSERVQLLKQPVGHATLSRLRSGAGLAASCLAALEFLNIPLPEARVVIQGFGGLAAGASYFLHQAGVRIIALADRERSLCSINGTPLDMPALLAGAACKGLIPSAQDASKFHYGDKKDIYNISCDVFVPAAIERAVDVHEAETMQVKAIACGANLAVTDEAEYVLHRRGILLIPDMVAGCGGSLSMQGLFGPEELPSVPDVLNHVDRKTRRIVKNMLQRSREGGISPREAALRICAETPLYPDTKPYGELNPQTA</sequence>
<proteinExistence type="inferred from homology"/>
<dbReference type="SUPFAM" id="SSF51735">
    <property type="entry name" value="NAD(P)-binding Rossmann-fold domains"/>
    <property type="match status" value="1"/>
</dbReference>
<organism evidence="4 5">
    <name type="scientific">Candidatus Electronema aureum</name>
    <dbReference type="NCBI Taxonomy" id="2005002"/>
    <lineage>
        <taxon>Bacteria</taxon>
        <taxon>Pseudomonadati</taxon>
        <taxon>Thermodesulfobacteriota</taxon>
        <taxon>Desulfobulbia</taxon>
        <taxon>Desulfobulbales</taxon>
        <taxon>Desulfobulbaceae</taxon>
        <taxon>Candidatus Electronema</taxon>
    </lineage>
</organism>
<dbReference type="EMBL" id="NQJD01000001">
    <property type="protein sequence ID" value="TAA76284.1"/>
    <property type="molecule type" value="Genomic_DNA"/>
</dbReference>
<dbReference type="AlphaFoldDB" id="A0A521G5I3"/>
<accession>A0A521G5I3</accession>
<dbReference type="Pfam" id="PF02812">
    <property type="entry name" value="ELFV_dehydrog_N"/>
    <property type="match status" value="1"/>
</dbReference>
<keyword evidence="2 4" id="KW-0560">Oxidoreductase</keyword>